<dbReference type="GO" id="GO:0006139">
    <property type="term" value="P:nucleobase-containing compound metabolic process"/>
    <property type="evidence" value="ECO:0007669"/>
    <property type="project" value="InterPro"/>
</dbReference>
<name>A0A251SGI7_HELAN</name>
<dbReference type="InterPro" id="IPR051132">
    <property type="entry name" value="3-5_Exonuclease_domain"/>
</dbReference>
<dbReference type="GO" id="GO:0005634">
    <property type="term" value="C:nucleus"/>
    <property type="evidence" value="ECO:0000318"/>
    <property type="project" value="GO_Central"/>
</dbReference>
<proteinExistence type="predicted"/>
<dbReference type="GO" id="GO:0008408">
    <property type="term" value="F:3'-5' exonuclease activity"/>
    <property type="evidence" value="ECO:0000318"/>
    <property type="project" value="GO_Central"/>
</dbReference>
<dbReference type="GO" id="GO:0005737">
    <property type="term" value="C:cytoplasm"/>
    <property type="evidence" value="ECO:0000318"/>
    <property type="project" value="GO_Central"/>
</dbReference>
<accession>A0A251SGI7</accession>
<protein>
    <submittedName>
        <fullName evidence="4">Putative polynucleotidyl transferase, ribonuclease H-like superfamily protein</fullName>
    </submittedName>
</protein>
<keyword evidence="1" id="KW-0540">Nuclease</keyword>
<dbReference type="Pfam" id="PF01612">
    <property type="entry name" value="DNA_pol_A_exo1"/>
    <property type="match status" value="1"/>
</dbReference>
<keyword evidence="2" id="KW-0378">Hydrolase</keyword>
<dbReference type="Proteomes" id="UP000215914">
    <property type="component" value="Chromosome 15"/>
</dbReference>
<evidence type="ECO:0000259" key="3">
    <source>
        <dbReference type="SMART" id="SM00474"/>
    </source>
</evidence>
<sequence length="221" mass="25390">MAISISNHQVPYNTHDYFDVTFSNDTILTLVTHTPSYVDMWISDIERIHRHRLHSLVVGLDIEWRPSFNRNIQNPVATLQLCVGRRCLIFQLLHAPSIPQSLVNFLRNPNYTFTGVGIESDVEKLVDDYNLGVERMEDLRTLAAEAYGEWELKNGGIKSLAERVLGKEVNKPKWVTMSKWDQQWLKPAQVQYACVDAFLSFEIGFVFTRRSCLGFGTVDLL</sequence>
<dbReference type="OMA" id="WIANIRH"/>
<dbReference type="SUPFAM" id="SSF53098">
    <property type="entry name" value="Ribonuclease H-like"/>
    <property type="match status" value="1"/>
</dbReference>
<dbReference type="InterPro" id="IPR002562">
    <property type="entry name" value="3'-5'_exonuclease_dom"/>
</dbReference>
<evidence type="ECO:0000313" key="4">
    <source>
        <dbReference type="EMBL" id="OTF96560.1"/>
    </source>
</evidence>
<evidence type="ECO:0000313" key="5">
    <source>
        <dbReference type="Proteomes" id="UP000215914"/>
    </source>
</evidence>
<dbReference type="EMBL" id="CM007904">
    <property type="protein sequence ID" value="OTF96560.1"/>
    <property type="molecule type" value="Genomic_DNA"/>
</dbReference>
<reference evidence="5" key="1">
    <citation type="journal article" date="2017" name="Nature">
        <title>The sunflower genome provides insights into oil metabolism, flowering and Asterid evolution.</title>
        <authorList>
            <person name="Badouin H."/>
            <person name="Gouzy J."/>
            <person name="Grassa C.J."/>
            <person name="Murat F."/>
            <person name="Staton S.E."/>
            <person name="Cottret L."/>
            <person name="Lelandais-Briere C."/>
            <person name="Owens G.L."/>
            <person name="Carrere S."/>
            <person name="Mayjonade B."/>
            <person name="Legrand L."/>
            <person name="Gill N."/>
            <person name="Kane N.C."/>
            <person name="Bowers J.E."/>
            <person name="Hubner S."/>
            <person name="Bellec A."/>
            <person name="Berard A."/>
            <person name="Berges H."/>
            <person name="Blanchet N."/>
            <person name="Boniface M.C."/>
            <person name="Brunel D."/>
            <person name="Catrice O."/>
            <person name="Chaidir N."/>
            <person name="Claudel C."/>
            <person name="Donnadieu C."/>
            <person name="Faraut T."/>
            <person name="Fievet G."/>
            <person name="Helmstetter N."/>
            <person name="King M."/>
            <person name="Knapp S.J."/>
            <person name="Lai Z."/>
            <person name="Le Paslier M.C."/>
            <person name="Lippi Y."/>
            <person name="Lorenzon L."/>
            <person name="Mandel J.R."/>
            <person name="Marage G."/>
            <person name="Marchand G."/>
            <person name="Marquand E."/>
            <person name="Bret-Mestries E."/>
            <person name="Morien E."/>
            <person name="Nambeesan S."/>
            <person name="Nguyen T."/>
            <person name="Pegot-Espagnet P."/>
            <person name="Pouilly N."/>
            <person name="Raftis F."/>
            <person name="Sallet E."/>
            <person name="Schiex T."/>
            <person name="Thomas J."/>
            <person name="Vandecasteele C."/>
            <person name="Vares D."/>
            <person name="Vear F."/>
            <person name="Vautrin S."/>
            <person name="Crespi M."/>
            <person name="Mangin B."/>
            <person name="Burke J.M."/>
            <person name="Salse J."/>
            <person name="Munos S."/>
            <person name="Vincourt P."/>
            <person name="Rieseberg L.H."/>
            <person name="Langlade N.B."/>
        </authorList>
    </citation>
    <scope>NUCLEOTIDE SEQUENCE [LARGE SCALE GENOMIC DNA]</scope>
    <source>
        <strain evidence="5">cv. SF193</strain>
    </source>
</reference>
<dbReference type="GO" id="GO:0003676">
    <property type="term" value="F:nucleic acid binding"/>
    <property type="evidence" value="ECO:0007669"/>
    <property type="project" value="InterPro"/>
</dbReference>
<keyword evidence="5" id="KW-1185">Reference proteome</keyword>
<dbReference type="FunCoup" id="A0A251SGI7">
    <property type="interactions" value="255"/>
</dbReference>
<dbReference type="Gene3D" id="3.30.420.10">
    <property type="entry name" value="Ribonuclease H-like superfamily/Ribonuclease H"/>
    <property type="match status" value="1"/>
</dbReference>
<keyword evidence="4" id="KW-0808">Transferase</keyword>
<organism evidence="4 5">
    <name type="scientific">Helianthus annuus</name>
    <name type="common">Common sunflower</name>
    <dbReference type="NCBI Taxonomy" id="4232"/>
    <lineage>
        <taxon>Eukaryota</taxon>
        <taxon>Viridiplantae</taxon>
        <taxon>Streptophyta</taxon>
        <taxon>Embryophyta</taxon>
        <taxon>Tracheophyta</taxon>
        <taxon>Spermatophyta</taxon>
        <taxon>Magnoliopsida</taxon>
        <taxon>eudicotyledons</taxon>
        <taxon>Gunneridae</taxon>
        <taxon>Pentapetalae</taxon>
        <taxon>asterids</taxon>
        <taxon>campanulids</taxon>
        <taxon>Asterales</taxon>
        <taxon>Asteraceae</taxon>
        <taxon>Asteroideae</taxon>
        <taxon>Heliantheae alliance</taxon>
        <taxon>Heliantheae</taxon>
        <taxon>Helianthus</taxon>
    </lineage>
</organism>
<dbReference type="SMART" id="SM00474">
    <property type="entry name" value="35EXOc"/>
    <property type="match status" value="1"/>
</dbReference>
<gene>
    <name evidence="4" type="ORF">HannXRQ_Chr15g0495501</name>
</gene>
<dbReference type="InParanoid" id="A0A251SGI7"/>
<dbReference type="STRING" id="4232.A0A251SGI7"/>
<dbReference type="InterPro" id="IPR012337">
    <property type="entry name" value="RNaseH-like_sf"/>
</dbReference>
<dbReference type="PANTHER" id="PTHR13620:SF105">
    <property type="entry name" value="OS01G0737700 PROTEIN"/>
    <property type="match status" value="1"/>
</dbReference>
<dbReference type="CDD" id="cd06141">
    <property type="entry name" value="WRN_exo"/>
    <property type="match status" value="1"/>
</dbReference>
<dbReference type="PANTHER" id="PTHR13620">
    <property type="entry name" value="3-5 EXONUCLEASE"/>
    <property type="match status" value="1"/>
</dbReference>
<dbReference type="GO" id="GO:0016740">
    <property type="term" value="F:transferase activity"/>
    <property type="evidence" value="ECO:0007669"/>
    <property type="project" value="UniProtKB-KW"/>
</dbReference>
<dbReference type="AlphaFoldDB" id="A0A251SGI7"/>
<evidence type="ECO:0000256" key="1">
    <source>
        <dbReference type="ARBA" id="ARBA00022722"/>
    </source>
</evidence>
<dbReference type="InterPro" id="IPR036397">
    <property type="entry name" value="RNaseH_sf"/>
</dbReference>
<dbReference type="FunFam" id="3.30.420.10:FF:000054">
    <property type="entry name" value="Werner Syndrome-like exonuclease"/>
    <property type="match status" value="1"/>
</dbReference>
<evidence type="ECO:0000256" key="2">
    <source>
        <dbReference type="ARBA" id="ARBA00022801"/>
    </source>
</evidence>
<feature type="domain" description="3'-5' exonuclease" evidence="3">
    <location>
        <begin position="35"/>
        <end position="212"/>
    </location>
</feature>